<evidence type="ECO:0000313" key="2">
    <source>
        <dbReference type="EMBL" id="SIQ83495.1"/>
    </source>
</evidence>
<proteinExistence type="predicted"/>
<feature type="domain" description="THIF-type NAD/FAD binding fold" evidence="1">
    <location>
        <begin position="121"/>
        <end position="273"/>
    </location>
</feature>
<sequence>MRPRLKPVLRRVERDGRTLQFGVHPLRAVVLTGVEPPVRRLIDGLDGARTLRQAVACSGLDEASAREVVARLAAHGLIEDAAARPEPLADLPLAERDRLRPDLDRLALTSTDGGMGALSARRAARVRVYGAGRVGARVVTLLAAAGVGHICVVDPGTATAGDVVPGGLGRAEAGMTREEAAVLAARRISPAVNAWPGRAASRLSDGGVRPDLVILAPAAPLDATLVHEIVTEGVPHLLVCAFEGHGSVGPFVVPGLTPCLRCLDLSRRDRDPSWPLVGARLGGYPAGEIACDAVLSCLVAAQAAGQALAYLDEGRVPGGLLEVSPGWRWRHRACEPHADCGCVLSDPTGAARLSPADTPVTAVTM</sequence>
<dbReference type="OrthoDB" id="4426339at2"/>
<organism evidence="2 3">
    <name type="scientific">Microbispora rosea</name>
    <dbReference type="NCBI Taxonomy" id="58117"/>
    <lineage>
        <taxon>Bacteria</taxon>
        <taxon>Bacillati</taxon>
        <taxon>Actinomycetota</taxon>
        <taxon>Actinomycetes</taxon>
        <taxon>Streptosporangiales</taxon>
        <taxon>Streptosporangiaceae</taxon>
        <taxon>Microbispora</taxon>
    </lineage>
</organism>
<evidence type="ECO:0000313" key="3">
    <source>
        <dbReference type="Proteomes" id="UP000186096"/>
    </source>
</evidence>
<dbReference type="SUPFAM" id="SSF69572">
    <property type="entry name" value="Activating enzymes of the ubiquitin-like proteins"/>
    <property type="match status" value="1"/>
</dbReference>
<protein>
    <submittedName>
        <fullName evidence="2">ThiF family protein</fullName>
    </submittedName>
</protein>
<dbReference type="EMBL" id="FTNI01000004">
    <property type="protein sequence ID" value="SIQ83495.1"/>
    <property type="molecule type" value="Genomic_DNA"/>
</dbReference>
<dbReference type="Pfam" id="PF00899">
    <property type="entry name" value="ThiF"/>
    <property type="match status" value="1"/>
</dbReference>
<keyword evidence="3" id="KW-1185">Reference proteome</keyword>
<dbReference type="InterPro" id="IPR035985">
    <property type="entry name" value="Ubiquitin-activating_enz"/>
</dbReference>
<gene>
    <name evidence="2" type="ORF">SAMN05421833_10434</name>
</gene>
<reference evidence="3" key="1">
    <citation type="submission" date="2017-01" db="EMBL/GenBank/DDBJ databases">
        <authorList>
            <person name="Varghese N."/>
            <person name="Submissions S."/>
        </authorList>
    </citation>
    <scope>NUCLEOTIDE SEQUENCE [LARGE SCALE GENOMIC DNA]</scope>
    <source>
        <strain evidence="3">ATCC 12950</strain>
    </source>
</reference>
<dbReference type="InterPro" id="IPR000594">
    <property type="entry name" value="ThiF_NAD_FAD-bd"/>
</dbReference>
<dbReference type="GO" id="GO:0008641">
    <property type="term" value="F:ubiquitin-like modifier activating enzyme activity"/>
    <property type="evidence" value="ECO:0007669"/>
    <property type="project" value="InterPro"/>
</dbReference>
<dbReference type="Proteomes" id="UP000186096">
    <property type="component" value="Unassembled WGS sequence"/>
</dbReference>
<dbReference type="RefSeq" id="WP_076433853.1">
    <property type="nucleotide sequence ID" value="NZ_FTNI01000004.1"/>
</dbReference>
<evidence type="ECO:0000259" key="1">
    <source>
        <dbReference type="Pfam" id="PF00899"/>
    </source>
</evidence>
<name>A0A1N6W0F5_9ACTN</name>
<dbReference type="Gene3D" id="3.40.50.720">
    <property type="entry name" value="NAD(P)-binding Rossmann-like Domain"/>
    <property type="match status" value="1"/>
</dbReference>
<accession>A0A1N6W0F5</accession>
<dbReference type="AlphaFoldDB" id="A0A1N6W0F5"/>
<dbReference type="STRING" id="58117.SAMN05421833_10434"/>